<sequence length="239" mass="26579">MLTKKLNHCQWRRDVTNSWCRDEIRGPRPQILLVTQSALLSQTRRSHGAGTFSHHGELDHLADIGAVLVVGVEEDAVEEASVGARVVVGDVEQVDGRVLDVRAPLTSVPINPIHEVFVLDDRALLIVGVDLMPQRQSGEAAQFEALAHDRLRVRVRLCTGPAAGCCKQKALATLTPTPQHILKGREVGAQLTQHAAEESEEQELRCCHVSRMLEERFYVTRSLKNQYRAPAVERLLLKL</sequence>
<evidence type="ECO:0000313" key="2">
    <source>
        <dbReference type="Proteomes" id="UP000314294"/>
    </source>
</evidence>
<dbReference type="Proteomes" id="UP000314294">
    <property type="component" value="Unassembled WGS sequence"/>
</dbReference>
<dbReference type="EMBL" id="SRLO01000522">
    <property type="protein sequence ID" value="TNN53210.1"/>
    <property type="molecule type" value="Genomic_DNA"/>
</dbReference>
<accession>A0A4Z2GIT9</accession>
<reference evidence="1 2" key="1">
    <citation type="submission" date="2019-03" db="EMBL/GenBank/DDBJ databases">
        <title>First draft genome of Liparis tanakae, snailfish: a comprehensive survey of snailfish specific genes.</title>
        <authorList>
            <person name="Kim W."/>
            <person name="Song I."/>
            <person name="Jeong J.-H."/>
            <person name="Kim D."/>
            <person name="Kim S."/>
            <person name="Ryu S."/>
            <person name="Song J.Y."/>
            <person name="Lee S.K."/>
        </authorList>
    </citation>
    <scope>NUCLEOTIDE SEQUENCE [LARGE SCALE GENOMIC DNA]</scope>
    <source>
        <tissue evidence="1">Muscle</tissue>
    </source>
</reference>
<keyword evidence="2" id="KW-1185">Reference proteome</keyword>
<evidence type="ECO:0000313" key="1">
    <source>
        <dbReference type="EMBL" id="TNN53210.1"/>
    </source>
</evidence>
<protein>
    <submittedName>
        <fullName evidence="1">Uncharacterized protein</fullName>
    </submittedName>
</protein>
<organism evidence="1 2">
    <name type="scientific">Liparis tanakae</name>
    <name type="common">Tanaka's snailfish</name>
    <dbReference type="NCBI Taxonomy" id="230148"/>
    <lineage>
        <taxon>Eukaryota</taxon>
        <taxon>Metazoa</taxon>
        <taxon>Chordata</taxon>
        <taxon>Craniata</taxon>
        <taxon>Vertebrata</taxon>
        <taxon>Euteleostomi</taxon>
        <taxon>Actinopterygii</taxon>
        <taxon>Neopterygii</taxon>
        <taxon>Teleostei</taxon>
        <taxon>Neoteleostei</taxon>
        <taxon>Acanthomorphata</taxon>
        <taxon>Eupercaria</taxon>
        <taxon>Perciformes</taxon>
        <taxon>Cottioidei</taxon>
        <taxon>Cottales</taxon>
        <taxon>Liparidae</taxon>
        <taxon>Liparis</taxon>
    </lineage>
</organism>
<dbReference type="AlphaFoldDB" id="A0A4Z2GIT9"/>
<name>A0A4Z2GIT9_9TELE</name>
<proteinExistence type="predicted"/>
<comment type="caution">
    <text evidence="1">The sequence shown here is derived from an EMBL/GenBank/DDBJ whole genome shotgun (WGS) entry which is preliminary data.</text>
</comment>
<gene>
    <name evidence="1" type="ORF">EYF80_036571</name>
</gene>